<evidence type="ECO:0000256" key="2">
    <source>
        <dbReference type="ARBA" id="ARBA00022597"/>
    </source>
</evidence>
<dbReference type="PROSITE" id="PS01035">
    <property type="entry name" value="PTS_EIIB_TYPE_1_CYS"/>
    <property type="match status" value="1"/>
</dbReference>
<evidence type="ECO:0000256" key="5">
    <source>
        <dbReference type="ARBA" id="ARBA00022777"/>
    </source>
</evidence>
<dbReference type="CDD" id="cd00212">
    <property type="entry name" value="PTS_IIB_glc"/>
    <property type="match status" value="1"/>
</dbReference>
<keyword evidence="3" id="KW-0808">Transferase</keyword>
<dbReference type="GO" id="GO:0016301">
    <property type="term" value="F:kinase activity"/>
    <property type="evidence" value="ECO:0007669"/>
    <property type="project" value="UniProtKB-KW"/>
</dbReference>
<sequence length="91" mass="10316">MKERQRLKDIDFKEMAEAFLEGAGGCENIISCYNCITRLRLKVKNQAAVDEEKIKKSGAAAVFWPEPDLVHIVIGPQVFDIARELKKLLKV</sequence>
<evidence type="ECO:0000256" key="3">
    <source>
        <dbReference type="ARBA" id="ARBA00022679"/>
    </source>
</evidence>
<dbReference type="EMBL" id="DWUX01000093">
    <property type="protein sequence ID" value="HJD39383.1"/>
    <property type="molecule type" value="Genomic_DNA"/>
</dbReference>
<keyword evidence="1" id="KW-0813">Transport</keyword>
<dbReference type="InterPro" id="IPR036878">
    <property type="entry name" value="Glu_permease_IIB"/>
</dbReference>
<accession>A0A9D2RA70</accession>
<dbReference type="PANTHER" id="PTHR30009">
    <property type="entry name" value="CYTOCHROME C-TYPE SYNTHESIS PROTEIN AND PTS TRANSMEMBRANE COMPONENT"/>
    <property type="match status" value="1"/>
</dbReference>
<evidence type="ECO:0000256" key="1">
    <source>
        <dbReference type="ARBA" id="ARBA00022448"/>
    </source>
</evidence>
<dbReference type="GO" id="GO:0009401">
    <property type="term" value="P:phosphoenolpyruvate-dependent sugar phosphotransferase system"/>
    <property type="evidence" value="ECO:0007669"/>
    <property type="project" value="UniProtKB-KW"/>
</dbReference>
<dbReference type="Gene3D" id="3.30.1360.60">
    <property type="entry name" value="Glucose permease domain IIB"/>
    <property type="match status" value="1"/>
</dbReference>
<dbReference type="InterPro" id="IPR001996">
    <property type="entry name" value="PTS_IIB_1"/>
</dbReference>
<evidence type="ECO:0000259" key="7">
    <source>
        <dbReference type="PROSITE" id="PS51098"/>
    </source>
</evidence>
<dbReference type="GO" id="GO:0090563">
    <property type="term" value="F:protein-phosphocysteine-sugar phosphotransferase activity"/>
    <property type="evidence" value="ECO:0007669"/>
    <property type="project" value="TreeGrafter"/>
</dbReference>
<dbReference type="PROSITE" id="PS51098">
    <property type="entry name" value="PTS_EIIB_TYPE_1"/>
    <property type="match status" value="1"/>
</dbReference>
<dbReference type="Pfam" id="PF00367">
    <property type="entry name" value="PTS_EIIB"/>
    <property type="match status" value="1"/>
</dbReference>
<dbReference type="PANTHER" id="PTHR30009:SF4">
    <property type="entry name" value="PTS SYSTEM N-ACETYLGLUCOSAMINE-SPECIFIC EIICBA COMPONENT"/>
    <property type="match status" value="1"/>
</dbReference>
<name>A0A9D2RA70_9FIRM</name>
<dbReference type="GO" id="GO:0015764">
    <property type="term" value="P:N-acetylglucosamine transport"/>
    <property type="evidence" value="ECO:0007669"/>
    <property type="project" value="TreeGrafter"/>
</dbReference>
<organism evidence="8 9">
    <name type="scientific">Candidatus Blautia stercoripullorum</name>
    <dbReference type="NCBI Taxonomy" id="2838502"/>
    <lineage>
        <taxon>Bacteria</taxon>
        <taxon>Bacillati</taxon>
        <taxon>Bacillota</taxon>
        <taxon>Clostridia</taxon>
        <taxon>Lachnospirales</taxon>
        <taxon>Lachnospiraceae</taxon>
        <taxon>Blautia</taxon>
    </lineage>
</organism>
<dbReference type="Proteomes" id="UP000823850">
    <property type="component" value="Unassembled WGS sequence"/>
</dbReference>
<dbReference type="GO" id="GO:0005886">
    <property type="term" value="C:plasma membrane"/>
    <property type="evidence" value="ECO:0007669"/>
    <property type="project" value="TreeGrafter"/>
</dbReference>
<dbReference type="SUPFAM" id="SSF55604">
    <property type="entry name" value="Glucose permease domain IIB"/>
    <property type="match status" value="1"/>
</dbReference>
<reference evidence="8" key="2">
    <citation type="submission" date="2021-04" db="EMBL/GenBank/DDBJ databases">
        <authorList>
            <person name="Gilroy R."/>
        </authorList>
    </citation>
    <scope>NUCLEOTIDE SEQUENCE</scope>
    <source>
        <strain evidence="8">ChiW19-6364</strain>
    </source>
</reference>
<keyword evidence="2" id="KW-0762">Sugar transport</keyword>
<keyword evidence="5" id="KW-0418">Kinase</keyword>
<evidence type="ECO:0000256" key="4">
    <source>
        <dbReference type="ARBA" id="ARBA00022683"/>
    </source>
</evidence>
<feature type="active site" description="Phosphocysteine intermediate; for EIIB activity" evidence="6">
    <location>
        <position position="35"/>
    </location>
</feature>
<evidence type="ECO:0000256" key="6">
    <source>
        <dbReference type="PROSITE-ProRule" id="PRU00421"/>
    </source>
</evidence>
<evidence type="ECO:0000313" key="8">
    <source>
        <dbReference type="EMBL" id="HJD39383.1"/>
    </source>
</evidence>
<dbReference type="InterPro" id="IPR018113">
    <property type="entry name" value="PTrfase_EIIB_Cys"/>
</dbReference>
<dbReference type="GO" id="GO:0008982">
    <property type="term" value="F:protein-N(PI)-phosphohistidine-sugar phosphotransferase activity"/>
    <property type="evidence" value="ECO:0007669"/>
    <property type="project" value="InterPro"/>
</dbReference>
<gene>
    <name evidence="8" type="ORF">H9913_05085</name>
</gene>
<proteinExistence type="predicted"/>
<keyword evidence="4" id="KW-0598">Phosphotransferase system</keyword>
<evidence type="ECO:0000313" key="9">
    <source>
        <dbReference type="Proteomes" id="UP000823850"/>
    </source>
</evidence>
<dbReference type="InterPro" id="IPR050429">
    <property type="entry name" value="PTS_Glucose_EIICBA"/>
</dbReference>
<dbReference type="AlphaFoldDB" id="A0A9D2RA70"/>
<reference evidence="8" key="1">
    <citation type="journal article" date="2021" name="PeerJ">
        <title>Extensive microbial diversity within the chicken gut microbiome revealed by metagenomics and culture.</title>
        <authorList>
            <person name="Gilroy R."/>
            <person name="Ravi A."/>
            <person name="Getino M."/>
            <person name="Pursley I."/>
            <person name="Horton D.L."/>
            <person name="Alikhan N.F."/>
            <person name="Baker D."/>
            <person name="Gharbi K."/>
            <person name="Hall N."/>
            <person name="Watson M."/>
            <person name="Adriaenssens E.M."/>
            <person name="Foster-Nyarko E."/>
            <person name="Jarju S."/>
            <person name="Secka A."/>
            <person name="Antonio M."/>
            <person name="Oren A."/>
            <person name="Chaudhuri R.R."/>
            <person name="La Ragione R."/>
            <person name="Hildebrand F."/>
            <person name="Pallen M.J."/>
        </authorList>
    </citation>
    <scope>NUCLEOTIDE SEQUENCE</scope>
    <source>
        <strain evidence="8">ChiW19-6364</strain>
    </source>
</reference>
<comment type="caution">
    <text evidence="8">The sequence shown here is derived from an EMBL/GenBank/DDBJ whole genome shotgun (WGS) entry which is preliminary data.</text>
</comment>
<protein>
    <submittedName>
        <fullName evidence="8">PTS glucose/sucrose transporter subunit IIB</fullName>
    </submittedName>
</protein>
<feature type="domain" description="PTS EIIB type-1" evidence="7">
    <location>
        <begin position="13"/>
        <end position="91"/>
    </location>
</feature>